<feature type="signal peptide" evidence="1">
    <location>
        <begin position="1"/>
        <end position="25"/>
    </location>
</feature>
<dbReference type="HOGENOM" id="CLU_057068_5_1_11"/>
<dbReference type="KEGG" id="ols:Olsu_0552"/>
<dbReference type="EMBL" id="CP002106">
    <property type="protein sequence ID" value="ADK67667.1"/>
    <property type="molecule type" value="Genomic_DNA"/>
</dbReference>
<evidence type="ECO:0000313" key="3">
    <source>
        <dbReference type="EMBL" id="ADK67667.1"/>
    </source>
</evidence>
<dbReference type="GeneID" id="78511988"/>
<keyword evidence="4" id="KW-1185">Reference proteome</keyword>
<dbReference type="PATRIC" id="fig|633147.7.peg.1001"/>
<keyword evidence="1" id="KW-0732">Signal</keyword>
<reference evidence="3 4" key="1">
    <citation type="journal article" date="2010" name="Stand. Genomic Sci.">
        <title>Complete genome sequence of Olsenella uli type strain (VPI D76D-27C).</title>
        <authorList>
            <person name="Goker M."/>
            <person name="Held B."/>
            <person name="Lucas S."/>
            <person name="Nolan M."/>
            <person name="Yasawong M."/>
            <person name="Glavina Del Rio T."/>
            <person name="Tice H."/>
            <person name="Cheng J.F."/>
            <person name="Bruce D."/>
            <person name="Detter J.C."/>
            <person name="Tapia R."/>
            <person name="Han C."/>
            <person name="Goodwin L."/>
            <person name="Pitluck S."/>
            <person name="Liolios K."/>
            <person name="Ivanova N."/>
            <person name="Mavromatis K."/>
            <person name="Mikhailova N."/>
            <person name="Pati A."/>
            <person name="Chen A."/>
            <person name="Palaniappan K."/>
            <person name="Land M."/>
            <person name="Hauser L."/>
            <person name="Chang Y.J."/>
            <person name="Jeffries C.D."/>
            <person name="Rohde M."/>
            <person name="Sikorski J."/>
            <person name="Pukall R."/>
            <person name="Woyke T."/>
            <person name="Bristow J."/>
            <person name="Eisen J.A."/>
            <person name="Markowitz V."/>
            <person name="Hugenholtz P."/>
            <person name="Kyrpides N.C."/>
            <person name="Klenk H.P."/>
            <person name="Lapidus A."/>
        </authorList>
    </citation>
    <scope>NUCLEOTIDE SEQUENCE [LARGE SCALE GENOMIC DNA]</scope>
    <source>
        <strain evidence="4">ATCC 49627 / DSM 7084 / CIP 109912 / JCM 12494 / NCIMB 702895 / VPI D76D-27C</strain>
    </source>
</reference>
<dbReference type="Proteomes" id="UP000000333">
    <property type="component" value="Chromosome"/>
</dbReference>
<dbReference type="eggNOG" id="COG3745">
    <property type="taxonomic scope" value="Bacteria"/>
</dbReference>
<dbReference type="STRING" id="633147.Olsu_0552"/>
<evidence type="ECO:0000256" key="1">
    <source>
        <dbReference type="SAM" id="SignalP"/>
    </source>
</evidence>
<evidence type="ECO:0000259" key="2">
    <source>
        <dbReference type="SMART" id="SM00858"/>
    </source>
</evidence>
<dbReference type="SMART" id="SM00858">
    <property type="entry name" value="SAF"/>
    <property type="match status" value="1"/>
</dbReference>
<dbReference type="AlphaFoldDB" id="E1QZ53"/>
<dbReference type="InterPro" id="IPR013974">
    <property type="entry name" value="SAF"/>
</dbReference>
<accession>E1QZ53</accession>
<dbReference type="Pfam" id="PF08666">
    <property type="entry name" value="SAF"/>
    <property type="match status" value="1"/>
</dbReference>
<dbReference type="OrthoDB" id="3177887at2"/>
<proteinExistence type="predicted"/>
<evidence type="ECO:0000313" key="4">
    <source>
        <dbReference type="Proteomes" id="UP000000333"/>
    </source>
</evidence>
<organism evidence="3 4">
    <name type="scientific">Olsenella uli (strain ATCC 49627 / DSM 7084 / CCUG 31166 / CIP 109912 / JCM 12494 / LMG 11480 / NCIMB 702895 / VPI D76D-27C)</name>
    <name type="common">Lactobacillus uli</name>
    <dbReference type="NCBI Taxonomy" id="633147"/>
    <lineage>
        <taxon>Bacteria</taxon>
        <taxon>Bacillati</taxon>
        <taxon>Actinomycetota</taxon>
        <taxon>Coriobacteriia</taxon>
        <taxon>Coriobacteriales</taxon>
        <taxon>Atopobiaceae</taxon>
        <taxon>Olsenella</taxon>
    </lineage>
</organism>
<sequence length="229" mass="23615">MSFKFRIAFSLACAALAALLCVNYAESVRAEAERTRDEAIARYGGEVVRLVVSRGPLEPGDVVDQADVSERDWVTDLAPSDALTSLDDVVGREVTVPVAANAPVTALAFRDVAAMADIPAGHVALSIPITDKLGVSRSIGVGTSVIGYVVDDKGSTPIATDATVLASPGETSGLGTGGQLTLAIRSEDVDAVLSASAAGTLRIVVPADDVEGLDRLRTSAPQEIAEAER</sequence>
<feature type="domain" description="SAF" evidence="2">
    <location>
        <begin position="48"/>
        <end position="110"/>
    </location>
</feature>
<dbReference type="CDD" id="cd11614">
    <property type="entry name" value="SAF_CpaB_FlgA_like"/>
    <property type="match status" value="1"/>
</dbReference>
<gene>
    <name evidence="3" type="ordered locus">Olsu_0552</name>
</gene>
<feature type="chain" id="PRO_5039156301" evidence="1">
    <location>
        <begin position="26"/>
        <end position="229"/>
    </location>
</feature>
<name>E1QZ53_OLSUV</name>
<dbReference type="RefSeq" id="WP_013251419.1">
    <property type="nucleotide sequence ID" value="NC_014363.1"/>
</dbReference>
<protein>
    <submittedName>
        <fullName evidence="3">SAF domain protein</fullName>
    </submittedName>
</protein>